<organism evidence="3 4">
    <name type="scientific">Vitis vinifera</name>
    <name type="common">Grape</name>
    <dbReference type="NCBI Taxonomy" id="29760"/>
    <lineage>
        <taxon>Eukaryota</taxon>
        <taxon>Viridiplantae</taxon>
        <taxon>Streptophyta</taxon>
        <taxon>Embryophyta</taxon>
        <taxon>Tracheophyta</taxon>
        <taxon>Spermatophyta</taxon>
        <taxon>Magnoliopsida</taxon>
        <taxon>eudicotyledons</taxon>
        <taxon>Gunneridae</taxon>
        <taxon>Pentapetalae</taxon>
        <taxon>rosids</taxon>
        <taxon>Vitales</taxon>
        <taxon>Vitaceae</taxon>
        <taxon>Viteae</taxon>
        <taxon>Vitis</taxon>
    </lineage>
</organism>
<keyword evidence="4" id="KW-1185">Reference proteome</keyword>
<accession>A0ABY9BSA7</accession>
<dbReference type="Proteomes" id="UP001227230">
    <property type="component" value="Chromosome 4"/>
</dbReference>
<feature type="domain" description="Peptidase A1" evidence="2">
    <location>
        <begin position="67"/>
        <end position="99"/>
    </location>
</feature>
<dbReference type="SUPFAM" id="SSF50630">
    <property type="entry name" value="Acid proteases"/>
    <property type="match status" value="1"/>
</dbReference>
<dbReference type="Pfam" id="PF00026">
    <property type="entry name" value="Asp"/>
    <property type="match status" value="1"/>
</dbReference>
<evidence type="ECO:0000313" key="3">
    <source>
        <dbReference type="EMBL" id="WJZ85615.1"/>
    </source>
</evidence>
<name>A0ABY9BSA7_VITVI</name>
<dbReference type="InterPro" id="IPR021109">
    <property type="entry name" value="Peptidase_aspartic_dom_sf"/>
</dbReference>
<dbReference type="EMBL" id="CP126651">
    <property type="protein sequence ID" value="WJZ85615.1"/>
    <property type="molecule type" value="Genomic_DNA"/>
</dbReference>
<sequence>MDFTFVSTVVARLESKEGESLKASIGKCLCHGNLRDSQDIDIVGLKSYMDAQYSSEIGIGTPLPPSNNGKFVDIHYGTGAISGFFSQDNVKVGALVVKN</sequence>
<dbReference type="InterPro" id="IPR001461">
    <property type="entry name" value="Aspartic_peptidase_A1"/>
</dbReference>
<gene>
    <name evidence="3" type="ORF">VitviT2T_005139</name>
</gene>
<comment type="similarity">
    <text evidence="1">Belongs to the peptidase A1 family.</text>
</comment>
<dbReference type="PANTHER" id="PTHR47966:SF54">
    <property type="entry name" value="ASPARTIC PROTEINASE"/>
    <property type="match status" value="1"/>
</dbReference>
<evidence type="ECO:0000256" key="1">
    <source>
        <dbReference type="ARBA" id="ARBA00007447"/>
    </source>
</evidence>
<dbReference type="PANTHER" id="PTHR47966">
    <property type="entry name" value="BETA-SITE APP-CLEAVING ENZYME, ISOFORM A-RELATED"/>
    <property type="match status" value="1"/>
</dbReference>
<dbReference type="InterPro" id="IPR033121">
    <property type="entry name" value="PEPTIDASE_A1"/>
</dbReference>
<evidence type="ECO:0000259" key="2">
    <source>
        <dbReference type="Pfam" id="PF00026"/>
    </source>
</evidence>
<proteinExistence type="inferred from homology"/>
<reference evidence="3 4" key="1">
    <citation type="journal article" date="2023" name="Hortic Res">
        <title>The complete reference genome for grapevine (Vitis vinifera L.) genetics and breeding.</title>
        <authorList>
            <person name="Shi X."/>
            <person name="Cao S."/>
            <person name="Wang X."/>
            <person name="Huang S."/>
            <person name="Wang Y."/>
            <person name="Liu Z."/>
            <person name="Liu W."/>
            <person name="Leng X."/>
            <person name="Peng Y."/>
            <person name="Wang N."/>
            <person name="Wang Y."/>
            <person name="Ma Z."/>
            <person name="Xu X."/>
            <person name="Zhang F."/>
            <person name="Xue H."/>
            <person name="Zhong H."/>
            <person name="Wang Y."/>
            <person name="Zhang K."/>
            <person name="Velt A."/>
            <person name="Avia K."/>
            <person name="Holtgrawe D."/>
            <person name="Grimplet J."/>
            <person name="Matus J.T."/>
            <person name="Ware D."/>
            <person name="Wu X."/>
            <person name="Wang H."/>
            <person name="Liu C."/>
            <person name="Fang Y."/>
            <person name="Rustenholz C."/>
            <person name="Cheng Z."/>
            <person name="Xiao H."/>
            <person name="Zhou Y."/>
        </authorList>
    </citation>
    <scope>NUCLEOTIDE SEQUENCE [LARGE SCALE GENOMIC DNA]</scope>
    <source>
        <strain evidence="4">cv. Pinot noir / PN40024</strain>
        <tissue evidence="3">Leaf</tissue>
    </source>
</reference>
<evidence type="ECO:0000313" key="4">
    <source>
        <dbReference type="Proteomes" id="UP001227230"/>
    </source>
</evidence>
<protein>
    <recommendedName>
        <fullName evidence="2">Peptidase A1 domain-containing protein</fullName>
    </recommendedName>
</protein>